<name>Q070L2_CPRVZ</name>
<dbReference type="Pfam" id="PF13918">
    <property type="entry name" value="PLDc_3"/>
    <property type="match status" value="1"/>
</dbReference>
<organismHost>
    <name type="scientific">Crocodylus johnstoni</name>
    <name type="common">Australian freshwater crocodile</name>
    <dbReference type="NCBI Taxonomy" id="184234"/>
</organismHost>
<organismHost>
    <name type="scientific">Crocodylus niloticus</name>
    <name type="common">Nile crocodile</name>
    <name type="synonym">African crocodile</name>
    <dbReference type="NCBI Taxonomy" id="8501"/>
</organismHost>
<sequence>MFFTSRRTVRAKAVETVPGSLHGLASSHCSTLDCFSNMISCTRRSLKIVSYCCNLSSTPEGRALIERLLRLAETARVTVLTDASSADVDSRLVGVGRLRYLKCDFSRLGCTLESSFWISDDRRFYLGSASLTGGSLCLVKEAGVYVEDSRLASDLARRFGDYLALARRGARRCCRCLCLRHSRFSARKRWMGCFLSDTPLRVLGAPRTGDEEALVAAIGAAGTRLDIELMNYVPVYSDASFCQALHGALLAAIVGRRVRVRVLVGQWRHTAPATLAFLRTLLPLNHGPFAVAVRAFRFPSGGDSLCDVNSARFLVADARHVHVSNGHLAADRFDARVSASFNAEHVELANAFQAIFDRDWTSRYARDLDAK</sequence>
<dbReference type="PANTHER" id="PTHR10185:SF17">
    <property type="entry name" value="GM01519P-RELATED"/>
    <property type="match status" value="1"/>
</dbReference>
<dbReference type="CDD" id="cd09107">
    <property type="entry name" value="PLDc_vPLD3_4_5_like_2"/>
    <property type="match status" value="1"/>
</dbReference>
<organism evidence="3 4">
    <name type="scientific">Nile crocodilepox virus (isolate Crocodylus niloticus/Zimbabwe/Ume/2001)</name>
    <name type="common">CRV</name>
    <dbReference type="NCBI Taxonomy" id="1289473"/>
    <lineage>
        <taxon>Viruses</taxon>
        <taxon>Varidnaviria</taxon>
        <taxon>Bamfordvirae</taxon>
        <taxon>Nucleocytoviricota</taxon>
        <taxon>Pokkesviricetes</taxon>
        <taxon>Chitovirales</taxon>
        <taxon>Poxviridae</taxon>
        <taxon>Chordopoxvirinae</taxon>
        <taxon>Crocodylidpoxvirus</taxon>
        <taxon>Crocodylidpoxvirus nilecrocodilepox</taxon>
        <taxon>Nile crocodilepox virus</taxon>
    </lineage>
</organism>
<accession>Q070L2</accession>
<evidence type="ECO:0000313" key="4">
    <source>
        <dbReference type="Proteomes" id="UP000011300"/>
    </source>
</evidence>
<dbReference type="SUPFAM" id="SSF56024">
    <property type="entry name" value="Phospholipase D/nuclease"/>
    <property type="match status" value="2"/>
</dbReference>
<protein>
    <submittedName>
        <fullName evidence="3">Palmitylated EEV envelope lipase</fullName>
    </submittedName>
</protein>
<keyword evidence="1" id="KW-0472">Membrane</keyword>
<evidence type="ECO:0000259" key="2">
    <source>
        <dbReference type="Pfam" id="PF13918"/>
    </source>
</evidence>
<organismHost>
    <name type="scientific">Crocodylus porosus</name>
    <name type="common">Saltwater crocodile</name>
    <name type="synonym">Estuarine crocodile</name>
    <dbReference type="NCBI Taxonomy" id="8502"/>
</organismHost>
<dbReference type="CDD" id="cd09106">
    <property type="entry name" value="PLDc_vPLD3_4_5_like_1"/>
    <property type="match status" value="1"/>
</dbReference>
<dbReference type="EMBL" id="DQ356948">
    <property type="protein sequence ID" value="ABJ08930.1"/>
    <property type="molecule type" value="Genomic_DNA"/>
</dbReference>
<dbReference type="InterPro" id="IPR032803">
    <property type="entry name" value="PLDc_3"/>
</dbReference>
<evidence type="ECO:0000256" key="1">
    <source>
        <dbReference type="ARBA" id="ARBA00023136"/>
    </source>
</evidence>
<reference evidence="3 4" key="1">
    <citation type="journal article" date="2006" name="J. Virol.">
        <title>Genome of crocodilepox virus.</title>
        <authorList>
            <person name="Afonso C.L."/>
            <person name="Tulman E.R."/>
            <person name="Delhon G."/>
            <person name="Lu Z."/>
            <person name="Viljoen G.J."/>
            <person name="Wallace D.B."/>
            <person name="Kutish G.F."/>
            <person name="Rock D.L."/>
        </authorList>
    </citation>
    <scope>NUCLEOTIDE SEQUENCE [LARGE SCALE GENOMIC DNA]</scope>
    <source>
        <strain evidence="4">Isolate Crocodylus niloticus/Zimbabwe/Ume/2001</strain>
    </source>
</reference>
<dbReference type="RefSeq" id="YP_784229.1">
    <property type="nucleotide sequence ID" value="NC_008030.1"/>
</dbReference>
<gene>
    <name evidence="3" type="ORF">CRV039</name>
</gene>
<keyword evidence="4" id="KW-1185">Reference proteome</keyword>
<dbReference type="Proteomes" id="UP000011300">
    <property type="component" value="Segment"/>
</dbReference>
<evidence type="ECO:0000313" key="3">
    <source>
        <dbReference type="EMBL" id="ABJ08930.1"/>
    </source>
</evidence>
<feature type="domain" description="PLD-like" evidence="2">
    <location>
        <begin position="135"/>
        <end position="297"/>
    </location>
</feature>
<proteinExistence type="predicted"/>
<dbReference type="PANTHER" id="PTHR10185">
    <property type="entry name" value="PHOSPHOLIPASE D - RELATED"/>
    <property type="match status" value="1"/>
</dbReference>
<dbReference type="KEGG" id="vg:4363428"/>
<dbReference type="InterPro" id="IPR050874">
    <property type="entry name" value="Diverse_PLD-related"/>
</dbReference>
<dbReference type="GeneID" id="4363428"/>
<dbReference type="Gene3D" id="3.30.870.10">
    <property type="entry name" value="Endonuclease Chain A"/>
    <property type="match status" value="2"/>
</dbReference>